<protein>
    <submittedName>
        <fullName evidence="1">Uncharacterized protein</fullName>
    </submittedName>
</protein>
<organism evidence="1 2">
    <name type="scientific">Actinidia rufa</name>
    <dbReference type="NCBI Taxonomy" id="165716"/>
    <lineage>
        <taxon>Eukaryota</taxon>
        <taxon>Viridiplantae</taxon>
        <taxon>Streptophyta</taxon>
        <taxon>Embryophyta</taxon>
        <taxon>Tracheophyta</taxon>
        <taxon>Spermatophyta</taxon>
        <taxon>Magnoliopsida</taxon>
        <taxon>eudicotyledons</taxon>
        <taxon>Gunneridae</taxon>
        <taxon>Pentapetalae</taxon>
        <taxon>asterids</taxon>
        <taxon>Ericales</taxon>
        <taxon>Actinidiaceae</taxon>
        <taxon>Actinidia</taxon>
    </lineage>
</organism>
<keyword evidence="2" id="KW-1185">Reference proteome</keyword>
<sequence>MKLRLQWKWEWRLWNNRDMTRAGMKLPAVGEVRSITFGTACMAGKVGICVLGKGGNVVGIDKVGGVFGSVGKRVVGNGGNGEALGNVGIADFGRKRIAGCVCNRGGLP</sequence>
<name>A0A7J0EWL4_9ERIC</name>
<proteinExistence type="predicted"/>
<comment type="caution">
    <text evidence="1">The sequence shown here is derived from an EMBL/GenBank/DDBJ whole genome shotgun (WGS) entry which is preliminary data.</text>
</comment>
<reference evidence="1 2" key="1">
    <citation type="submission" date="2019-07" db="EMBL/GenBank/DDBJ databases">
        <title>De Novo Assembly of kiwifruit Actinidia rufa.</title>
        <authorList>
            <person name="Sugita-Konishi S."/>
            <person name="Sato K."/>
            <person name="Mori E."/>
            <person name="Abe Y."/>
            <person name="Kisaki G."/>
            <person name="Hamano K."/>
            <person name="Suezawa K."/>
            <person name="Otani M."/>
            <person name="Fukuda T."/>
            <person name="Manabe T."/>
            <person name="Gomi K."/>
            <person name="Tabuchi M."/>
            <person name="Akimitsu K."/>
            <person name="Kataoka I."/>
        </authorList>
    </citation>
    <scope>NUCLEOTIDE SEQUENCE [LARGE SCALE GENOMIC DNA]</scope>
    <source>
        <strain evidence="2">cv. Fuchu</strain>
    </source>
</reference>
<dbReference type="EMBL" id="BJWL01000007">
    <property type="protein sequence ID" value="GFY90793.1"/>
    <property type="molecule type" value="Genomic_DNA"/>
</dbReference>
<accession>A0A7J0EWL4</accession>
<dbReference type="Proteomes" id="UP000585474">
    <property type="component" value="Unassembled WGS sequence"/>
</dbReference>
<evidence type="ECO:0000313" key="2">
    <source>
        <dbReference type="Proteomes" id="UP000585474"/>
    </source>
</evidence>
<evidence type="ECO:0000313" key="1">
    <source>
        <dbReference type="EMBL" id="GFY90793.1"/>
    </source>
</evidence>
<dbReference type="AlphaFoldDB" id="A0A7J0EWL4"/>
<gene>
    <name evidence="1" type="ORF">Acr_07g0009900</name>
</gene>